<dbReference type="RefSeq" id="WP_074650695.1">
    <property type="nucleotide sequence ID" value="NZ_FOIL01000083.1"/>
</dbReference>
<evidence type="ECO:0000313" key="3">
    <source>
        <dbReference type="EMBL" id="SET96146.1"/>
    </source>
</evidence>
<dbReference type="InterPro" id="IPR050469">
    <property type="entry name" value="Diguanylate_Cyclase"/>
</dbReference>
<dbReference type="SMART" id="SM00267">
    <property type="entry name" value="GGDEF"/>
    <property type="match status" value="1"/>
</dbReference>
<name>A0A1I0IGX8_9FIRM</name>
<dbReference type="OrthoDB" id="9804955at2"/>
<dbReference type="PROSITE" id="PS50887">
    <property type="entry name" value="GGDEF"/>
    <property type="match status" value="1"/>
</dbReference>
<dbReference type="PANTHER" id="PTHR45138:SF24">
    <property type="entry name" value="DIGUANYLATE CYCLASE DGCC-RELATED"/>
    <property type="match status" value="1"/>
</dbReference>
<dbReference type="EMBL" id="FOIL01000083">
    <property type="protein sequence ID" value="SET96146.1"/>
    <property type="molecule type" value="Genomic_DNA"/>
</dbReference>
<feature type="transmembrane region" description="Helical" evidence="1">
    <location>
        <begin position="12"/>
        <end position="35"/>
    </location>
</feature>
<keyword evidence="1" id="KW-0472">Membrane</keyword>
<protein>
    <submittedName>
        <fullName evidence="3">Diguanylate cyclase (GGDEF) domain-containing protein</fullName>
    </submittedName>
</protein>
<feature type="transmembrane region" description="Helical" evidence="1">
    <location>
        <begin position="282"/>
        <end position="306"/>
    </location>
</feature>
<dbReference type="NCBIfam" id="TIGR00254">
    <property type="entry name" value="GGDEF"/>
    <property type="match status" value="1"/>
</dbReference>
<dbReference type="GO" id="GO:0043709">
    <property type="term" value="P:cell adhesion involved in single-species biofilm formation"/>
    <property type="evidence" value="ECO:0007669"/>
    <property type="project" value="TreeGrafter"/>
</dbReference>
<dbReference type="Gene3D" id="3.30.450.20">
    <property type="entry name" value="PAS domain"/>
    <property type="match status" value="2"/>
</dbReference>
<dbReference type="InterPro" id="IPR043128">
    <property type="entry name" value="Rev_trsase/Diguanyl_cyclase"/>
</dbReference>
<evidence type="ECO:0000313" key="4">
    <source>
        <dbReference type="Proteomes" id="UP000199820"/>
    </source>
</evidence>
<dbReference type="Proteomes" id="UP000199820">
    <property type="component" value="Unassembled WGS sequence"/>
</dbReference>
<sequence>MDRRWKERRPFIFFGTGILVVFLIMAAVFYCLYQVSRTNLINTWNDSATQLSREIEFYLNTPKDAVHFSARKVEEMISENRSNEDILSFLREETGVYSTVIDDNSTGIYGYCRGEYLDGSGWTVPEDYVPEARPWYIAAKEANGDITFVKPFLNLQTGTMMMSVCKLLDDKESVLSMDIFLDGIQKLEEKMFASKKVSAALVIDKSGTIVSHSDASRIGTDLIREGSEGEKELAGKIFGIKHGYFTNAGERGKEIVFCDQINNDWYSVLILDEKEILGSIRYIYVASALGLAVVLFIFWMIISIYLRKHREAGELSSEIGALSDIYSNMDILDLKHGTVKTIRSGEEVRGVFRETNDHLNVPVKEIVKALASESSRSILEQFMDLATIRNRMGNLNTISHEYVDTTGKWNRMHFIVSKREANGDISKVIWAIQSIDEDKKRQEMFRSLSETDALTQILNRAGGEKRIFELLEKDVSGMLLILDADHFKYVNDHYGHEMGDDVIIALAKCLKDTFRDSDVVYRLGGDEFVAFATGVDDAGIGRNVVDRLFANINDVSFEGITDWKLQVSVGAVLTNMTNKEPFSEILQKADKAMYESKKQEGNRLTFAP</sequence>
<dbReference type="GO" id="GO:0005886">
    <property type="term" value="C:plasma membrane"/>
    <property type="evidence" value="ECO:0007669"/>
    <property type="project" value="TreeGrafter"/>
</dbReference>
<keyword evidence="4" id="KW-1185">Reference proteome</keyword>
<feature type="domain" description="GGDEF" evidence="2">
    <location>
        <begin position="475"/>
        <end position="608"/>
    </location>
</feature>
<gene>
    <name evidence="3" type="ORF">SAMN04487771_10836</name>
</gene>
<evidence type="ECO:0000256" key="1">
    <source>
        <dbReference type="SAM" id="Phobius"/>
    </source>
</evidence>
<dbReference type="AlphaFoldDB" id="A0A1I0IGX8"/>
<keyword evidence="1" id="KW-1133">Transmembrane helix</keyword>
<evidence type="ECO:0000259" key="2">
    <source>
        <dbReference type="PROSITE" id="PS50887"/>
    </source>
</evidence>
<proteinExistence type="predicted"/>
<dbReference type="SUPFAM" id="SSF55073">
    <property type="entry name" value="Nucleotide cyclase"/>
    <property type="match status" value="1"/>
</dbReference>
<keyword evidence="1" id="KW-0812">Transmembrane</keyword>
<reference evidence="3 4" key="1">
    <citation type="submission" date="2016-10" db="EMBL/GenBank/DDBJ databases">
        <authorList>
            <person name="de Groot N.N."/>
        </authorList>
    </citation>
    <scope>NUCLEOTIDE SEQUENCE [LARGE SCALE GENOMIC DNA]</scope>
    <source>
        <strain evidence="3 4">KH1P1</strain>
    </source>
</reference>
<dbReference type="InterPro" id="IPR029787">
    <property type="entry name" value="Nucleotide_cyclase"/>
</dbReference>
<accession>A0A1I0IGX8</accession>
<dbReference type="InterPro" id="IPR000160">
    <property type="entry name" value="GGDEF_dom"/>
</dbReference>
<organism evidence="3 4">
    <name type="scientific">[Clostridium] aminophilum</name>
    <dbReference type="NCBI Taxonomy" id="1526"/>
    <lineage>
        <taxon>Bacteria</taxon>
        <taxon>Bacillati</taxon>
        <taxon>Bacillota</taxon>
        <taxon>Clostridia</taxon>
        <taxon>Lachnospirales</taxon>
        <taxon>Lachnospiraceae</taxon>
    </lineage>
</organism>
<dbReference type="Gene3D" id="3.30.70.270">
    <property type="match status" value="1"/>
</dbReference>
<dbReference type="CDD" id="cd01949">
    <property type="entry name" value="GGDEF"/>
    <property type="match status" value="1"/>
</dbReference>
<dbReference type="Pfam" id="PF00990">
    <property type="entry name" value="GGDEF"/>
    <property type="match status" value="1"/>
</dbReference>
<dbReference type="GO" id="GO:1902201">
    <property type="term" value="P:negative regulation of bacterial-type flagellum-dependent cell motility"/>
    <property type="evidence" value="ECO:0007669"/>
    <property type="project" value="TreeGrafter"/>
</dbReference>
<dbReference type="PANTHER" id="PTHR45138">
    <property type="entry name" value="REGULATORY COMPONENTS OF SENSORY TRANSDUCTION SYSTEM"/>
    <property type="match status" value="1"/>
</dbReference>
<dbReference type="GO" id="GO:0052621">
    <property type="term" value="F:diguanylate cyclase activity"/>
    <property type="evidence" value="ECO:0007669"/>
    <property type="project" value="TreeGrafter"/>
</dbReference>